<keyword evidence="5" id="KW-1185">Reference proteome</keyword>
<dbReference type="Pfam" id="PF08032">
    <property type="entry name" value="SpoU_sub_bind"/>
    <property type="match status" value="1"/>
</dbReference>
<gene>
    <name evidence="4" type="primary">rlmB</name>
    <name evidence="4" type="ORF">ANPL_01175</name>
</gene>
<dbReference type="CDD" id="cd18103">
    <property type="entry name" value="SpoU-like_RlmB"/>
    <property type="match status" value="1"/>
</dbReference>
<keyword evidence="2 4" id="KW-0808">Transferase</keyword>
<dbReference type="NCBIfam" id="TIGR00186">
    <property type="entry name" value="rRNA_methyl_3"/>
    <property type="match status" value="1"/>
</dbReference>
<evidence type="ECO:0000256" key="2">
    <source>
        <dbReference type="ARBA" id="ARBA00022679"/>
    </source>
</evidence>
<sequence length="256" mass="27996">MNRGKDNKLIWIYGRHACLAALHNARRNCLELFISDKHSKKYADLQHMAKSRGVYVQTVGEHKIDSMLGNAAVHQGVALRAAPLFGRSVPLSVRVEDIVTDAGKTSTVLLLDEVSDVHNVGAVLRSAGCFDVDAVLLTEHNTPSENSGMAKASSGATDVVPVVCIGNLVKTLDYLKQEGYWCYGFDADADNLLHEVKFSERRVIIMGSEGRGMRNLTKKHCDHLVRIPISEKINSLNVSNAAAIAMYAVALQNQEV</sequence>
<dbReference type="InterPro" id="IPR029026">
    <property type="entry name" value="tRNA_m1G_MTases_N"/>
</dbReference>
<dbReference type="GO" id="GO:0003723">
    <property type="term" value="F:RNA binding"/>
    <property type="evidence" value="ECO:0007669"/>
    <property type="project" value="InterPro"/>
</dbReference>
<dbReference type="Gene3D" id="3.40.1280.10">
    <property type="match status" value="1"/>
</dbReference>
<dbReference type="GO" id="GO:0032259">
    <property type="term" value="P:methylation"/>
    <property type="evidence" value="ECO:0007669"/>
    <property type="project" value="UniProtKB-KW"/>
</dbReference>
<dbReference type="InterPro" id="IPR004441">
    <property type="entry name" value="rRNA_MeTrfase_TrmH"/>
</dbReference>
<dbReference type="Gene3D" id="3.30.1330.30">
    <property type="match status" value="1"/>
</dbReference>
<dbReference type="SUPFAM" id="SSF75217">
    <property type="entry name" value="alpha/beta knot"/>
    <property type="match status" value="1"/>
</dbReference>
<dbReference type="GO" id="GO:0005829">
    <property type="term" value="C:cytosol"/>
    <property type="evidence" value="ECO:0007669"/>
    <property type="project" value="TreeGrafter"/>
</dbReference>
<dbReference type="InterPro" id="IPR029028">
    <property type="entry name" value="Alpha/beta_knot_MTases"/>
</dbReference>
<dbReference type="Pfam" id="PF00588">
    <property type="entry name" value="SpoU_methylase"/>
    <property type="match status" value="1"/>
</dbReference>
<dbReference type="GO" id="GO:0008173">
    <property type="term" value="F:RNA methyltransferase activity"/>
    <property type="evidence" value="ECO:0007669"/>
    <property type="project" value="InterPro"/>
</dbReference>
<dbReference type="PANTHER" id="PTHR46429">
    <property type="entry name" value="23S RRNA (GUANOSINE-2'-O-)-METHYLTRANSFERASE RLMB"/>
    <property type="match status" value="1"/>
</dbReference>
<evidence type="ECO:0000259" key="3">
    <source>
        <dbReference type="SMART" id="SM00967"/>
    </source>
</evidence>
<keyword evidence="1 4" id="KW-0489">Methyltransferase</keyword>
<reference evidence="4 5" key="1">
    <citation type="journal article" date="2020" name="Pathogens">
        <title>First Whole Genome Sequence of Anaplasma platys, an Obligate Intracellular Rickettsial Pathogen of Dogs.</title>
        <authorList>
            <person name="Llanes A."/>
            <person name="Rajeev S."/>
        </authorList>
    </citation>
    <scope>NUCLEOTIDE SEQUENCE [LARGE SCALE GENOMIC DNA]</scope>
    <source>
        <strain evidence="4 5">S3</strain>
    </source>
</reference>
<dbReference type="InterPro" id="IPR029064">
    <property type="entry name" value="Ribosomal_eL30-like_sf"/>
</dbReference>
<dbReference type="InterPro" id="IPR013123">
    <property type="entry name" value="SpoU_subst-bd"/>
</dbReference>
<feature type="domain" description="RNA 2-O ribose methyltransferase substrate binding" evidence="3">
    <location>
        <begin position="11"/>
        <end position="87"/>
    </location>
</feature>
<evidence type="ECO:0000313" key="5">
    <source>
        <dbReference type="Proteomes" id="UP000500930"/>
    </source>
</evidence>
<dbReference type="InterPro" id="IPR001537">
    <property type="entry name" value="SpoU_MeTrfase"/>
</dbReference>
<dbReference type="AlphaFoldDB" id="A0A858PXM1"/>
<dbReference type="PANTHER" id="PTHR46429:SF1">
    <property type="entry name" value="23S RRNA (GUANOSINE-2'-O-)-METHYLTRANSFERASE RLMB"/>
    <property type="match status" value="1"/>
</dbReference>
<dbReference type="GO" id="GO:0006396">
    <property type="term" value="P:RNA processing"/>
    <property type="evidence" value="ECO:0007669"/>
    <property type="project" value="InterPro"/>
</dbReference>
<dbReference type="KEGG" id="aplt:ANPL_01175"/>
<evidence type="ECO:0000256" key="1">
    <source>
        <dbReference type="ARBA" id="ARBA00022603"/>
    </source>
</evidence>
<proteinExistence type="predicted"/>
<protein>
    <submittedName>
        <fullName evidence="4">23S rRNA (Guanosine-2'-O-)-methyltransferase RlmB</fullName>
    </submittedName>
</protein>
<dbReference type="SUPFAM" id="SSF55315">
    <property type="entry name" value="L30e-like"/>
    <property type="match status" value="1"/>
</dbReference>
<evidence type="ECO:0000313" key="4">
    <source>
        <dbReference type="EMBL" id="QJC27346.1"/>
    </source>
</evidence>
<accession>A0A858PXM1</accession>
<dbReference type="Proteomes" id="UP000500930">
    <property type="component" value="Chromosome"/>
</dbReference>
<dbReference type="RefSeq" id="WP_169192995.1">
    <property type="nucleotide sequence ID" value="NZ_CP046391.1"/>
</dbReference>
<name>A0A858PXM1_9RICK</name>
<organism evidence="4 5">
    <name type="scientific">Anaplasma platys</name>
    <dbReference type="NCBI Taxonomy" id="949"/>
    <lineage>
        <taxon>Bacteria</taxon>
        <taxon>Pseudomonadati</taxon>
        <taxon>Pseudomonadota</taxon>
        <taxon>Alphaproteobacteria</taxon>
        <taxon>Rickettsiales</taxon>
        <taxon>Anaplasmataceae</taxon>
        <taxon>Anaplasma</taxon>
    </lineage>
</organism>
<dbReference type="EMBL" id="CP046391">
    <property type="protein sequence ID" value="QJC27346.1"/>
    <property type="molecule type" value="Genomic_DNA"/>
</dbReference>
<dbReference type="SMART" id="SM00967">
    <property type="entry name" value="SpoU_sub_bind"/>
    <property type="match status" value="1"/>
</dbReference>